<sequence>MYKKDLQLLLTKDNFPNFFLLYGGDNFQIELYADFIKKKYLADESLKVYFEEYNFAQASDFLALGSLFSEKKLLELKLNKKPNTKELKALIELCQKNQDNFLILELYDENSKQNELEKIFAHNFARFFQISNPKEAIELLELKAKNLGIQCTQNALFTLFESFDENLYLAAAELNKFEGLELDEKKIKEYCYSLDTGSFEHFFEKLLKKEHLKTELEKILDHSNEIAFLNFLLHNFFRLFKIALYAKIHGRVDFKEILAYVPPPKVAQSLNFMAFSLKIEQYKEIFNLLLTTEYELKTNSKLSKKEFLICELLKLVRILKG</sequence>
<dbReference type="GO" id="GO:0009360">
    <property type="term" value="C:DNA polymerase III complex"/>
    <property type="evidence" value="ECO:0007669"/>
    <property type="project" value="TreeGrafter"/>
</dbReference>
<evidence type="ECO:0000256" key="4">
    <source>
        <dbReference type="ARBA" id="ARBA00022932"/>
    </source>
</evidence>
<evidence type="ECO:0000256" key="3">
    <source>
        <dbReference type="ARBA" id="ARBA00022705"/>
    </source>
</evidence>
<dbReference type="GO" id="GO:0003887">
    <property type="term" value="F:DNA-directed DNA polymerase activity"/>
    <property type="evidence" value="ECO:0007669"/>
    <property type="project" value="UniProtKB-KW"/>
</dbReference>
<proteinExistence type="predicted"/>
<dbReference type="EMBL" id="CP020867">
    <property type="protein sequence ID" value="ARJ57069.1"/>
    <property type="molecule type" value="Genomic_DNA"/>
</dbReference>
<dbReference type="GO" id="GO:0006261">
    <property type="term" value="P:DNA-templated DNA replication"/>
    <property type="evidence" value="ECO:0007669"/>
    <property type="project" value="TreeGrafter"/>
</dbReference>
<dbReference type="OrthoDB" id="5329738at2"/>
<dbReference type="InterPro" id="IPR005790">
    <property type="entry name" value="DNA_polIII_delta"/>
</dbReference>
<keyword evidence="1" id="KW-0808">Transferase</keyword>
<accession>A0A1W6BY86</accession>
<evidence type="ECO:0000256" key="1">
    <source>
        <dbReference type="ARBA" id="ARBA00022679"/>
    </source>
</evidence>
<evidence type="ECO:0000313" key="6">
    <source>
        <dbReference type="Proteomes" id="UP000192902"/>
    </source>
</evidence>
<organism evidence="5 6">
    <name type="scientific">Campylobacter cuniculorum DSM 23162 = LMG 24588</name>
    <dbReference type="NCBI Taxonomy" id="1121267"/>
    <lineage>
        <taxon>Bacteria</taxon>
        <taxon>Pseudomonadati</taxon>
        <taxon>Campylobacterota</taxon>
        <taxon>Epsilonproteobacteria</taxon>
        <taxon>Campylobacterales</taxon>
        <taxon>Campylobacteraceae</taxon>
        <taxon>Campylobacter</taxon>
    </lineage>
</organism>
<evidence type="ECO:0000256" key="2">
    <source>
        <dbReference type="ARBA" id="ARBA00022695"/>
    </source>
</evidence>
<dbReference type="PANTHER" id="PTHR34388">
    <property type="entry name" value="DNA POLYMERASE III SUBUNIT DELTA"/>
    <property type="match status" value="1"/>
</dbReference>
<dbReference type="SUPFAM" id="SSF52540">
    <property type="entry name" value="P-loop containing nucleoside triphosphate hydrolases"/>
    <property type="match status" value="1"/>
</dbReference>
<dbReference type="KEGG" id="ccun:CCUN_1483"/>
<keyword evidence="3" id="KW-0235">DNA replication</keyword>
<dbReference type="GO" id="GO:0003677">
    <property type="term" value="F:DNA binding"/>
    <property type="evidence" value="ECO:0007669"/>
    <property type="project" value="InterPro"/>
</dbReference>
<protein>
    <submittedName>
        <fullName evidence="5">DNA polymerase III, delta subunit</fullName>
    </submittedName>
</protein>
<evidence type="ECO:0000313" key="5">
    <source>
        <dbReference type="EMBL" id="ARJ57069.1"/>
    </source>
</evidence>
<keyword evidence="2" id="KW-0548">Nucleotidyltransferase</keyword>
<dbReference type="Gene3D" id="3.40.50.300">
    <property type="entry name" value="P-loop containing nucleotide triphosphate hydrolases"/>
    <property type="match status" value="1"/>
</dbReference>
<dbReference type="eggNOG" id="COG1466">
    <property type="taxonomic scope" value="Bacteria"/>
</dbReference>
<dbReference type="InterPro" id="IPR027417">
    <property type="entry name" value="P-loop_NTPase"/>
</dbReference>
<dbReference type="AlphaFoldDB" id="A0A1W6BY86"/>
<dbReference type="Proteomes" id="UP000192902">
    <property type="component" value="Chromosome"/>
</dbReference>
<reference evidence="5 6" key="1">
    <citation type="submission" date="2017-04" db="EMBL/GenBank/DDBJ databases">
        <title>Complete genome sequence of the Campylobacter cuniculorum type strain LMG24588.</title>
        <authorList>
            <person name="Miller W.G."/>
            <person name="Yee E."/>
            <person name="Revez J."/>
            <person name="Bono J.L."/>
            <person name="Rossi M."/>
        </authorList>
    </citation>
    <scope>NUCLEOTIDE SEQUENCE [LARGE SCALE GENOMIC DNA]</scope>
    <source>
        <strain evidence="5 6">LMG 24588</strain>
    </source>
</reference>
<dbReference type="PANTHER" id="PTHR34388:SF1">
    <property type="entry name" value="DNA POLYMERASE III SUBUNIT DELTA"/>
    <property type="match status" value="1"/>
</dbReference>
<dbReference type="STRING" id="1121267.CCUN_1483"/>
<name>A0A1W6BY86_9BACT</name>
<dbReference type="RefSeq" id="WP_027305145.1">
    <property type="nucleotide sequence ID" value="NZ_CP020867.1"/>
</dbReference>
<keyword evidence="4" id="KW-0239">DNA-directed DNA polymerase</keyword>
<gene>
    <name evidence="5" type="primary">holA</name>
    <name evidence="5" type="ORF">CCUN_1483</name>
</gene>